<evidence type="ECO:0000259" key="3">
    <source>
        <dbReference type="Pfam" id="PF02836"/>
    </source>
</evidence>
<dbReference type="Gene3D" id="2.60.40.10">
    <property type="entry name" value="Immunoglobulins"/>
    <property type="match status" value="1"/>
</dbReference>
<dbReference type="InterPro" id="IPR006103">
    <property type="entry name" value="Glyco_hydro_2_cat"/>
</dbReference>
<reference evidence="4 5" key="1">
    <citation type="submission" date="2017-11" db="EMBL/GenBank/DDBJ databases">
        <title>Evolution of Phototrophy in the Chloroflexi Phylum Driven by Horizontal Gene Transfer.</title>
        <authorList>
            <person name="Ward L.M."/>
            <person name="Hemp J."/>
            <person name="Shih P.M."/>
            <person name="Mcglynn S.E."/>
            <person name="Fischer W."/>
        </authorList>
    </citation>
    <scope>NUCLEOTIDE SEQUENCE [LARGE SCALE GENOMIC DNA]</scope>
    <source>
        <strain evidence="4">JP3_7</strain>
    </source>
</reference>
<organism evidence="4 5">
    <name type="scientific">Candidatus Thermofonsia Clade 3 bacterium</name>
    <dbReference type="NCBI Taxonomy" id="2364212"/>
    <lineage>
        <taxon>Bacteria</taxon>
        <taxon>Bacillati</taxon>
        <taxon>Chloroflexota</taxon>
        <taxon>Candidatus Thermofontia</taxon>
        <taxon>Candidatus Thermofonsia Clade 3</taxon>
    </lineage>
</organism>
<dbReference type="SUPFAM" id="SSF51445">
    <property type="entry name" value="(Trans)glycosidases"/>
    <property type="match status" value="1"/>
</dbReference>
<dbReference type="PROSITE" id="PS00608">
    <property type="entry name" value="GLYCOSYL_HYDROL_F2_2"/>
    <property type="match status" value="1"/>
</dbReference>
<dbReference type="InterPro" id="IPR051913">
    <property type="entry name" value="GH2_Domain-Containing"/>
</dbReference>
<dbReference type="AlphaFoldDB" id="A0A2M8Q8Z5"/>
<dbReference type="Pfam" id="PF02836">
    <property type="entry name" value="Glyco_hydro_2_C"/>
    <property type="match status" value="1"/>
</dbReference>
<evidence type="ECO:0000313" key="5">
    <source>
        <dbReference type="Proteomes" id="UP000230790"/>
    </source>
</evidence>
<dbReference type="InterPro" id="IPR013783">
    <property type="entry name" value="Ig-like_fold"/>
</dbReference>
<comment type="similarity">
    <text evidence="1">Belongs to the glycosyl hydrolase 2 family.</text>
</comment>
<dbReference type="PANTHER" id="PTHR42732:SF1">
    <property type="entry name" value="BETA-MANNOSIDASE"/>
    <property type="match status" value="1"/>
</dbReference>
<feature type="domain" description="Glycoside hydrolase family 2 immunoglobulin-like beta-sandwich" evidence="2">
    <location>
        <begin position="7"/>
        <end position="74"/>
    </location>
</feature>
<evidence type="ECO:0000256" key="1">
    <source>
        <dbReference type="ARBA" id="ARBA00007401"/>
    </source>
</evidence>
<dbReference type="Gene3D" id="3.20.20.80">
    <property type="entry name" value="Glycosidases"/>
    <property type="match status" value="1"/>
</dbReference>
<evidence type="ECO:0000313" key="4">
    <source>
        <dbReference type="EMBL" id="PJF46287.1"/>
    </source>
</evidence>
<evidence type="ECO:0000259" key="2">
    <source>
        <dbReference type="Pfam" id="PF00703"/>
    </source>
</evidence>
<dbReference type="SUPFAM" id="SSF49303">
    <property type="entry name" value="beta-Galactosidase/glucuronidase domain"/>
    <property type="match status" value="1"/>
</dbReference>
<name>A0A2M8Q8Z5_9CHLR</name>
<dbReference type="InterPro" id="IPR023232">
    <property type="entry name" value="Glyco_hydro_2_AS"/>
</dbReference>
<dbReference type="InterPro" id="IPR006101">
    <property type="entry name" value="Glyco_hydro_2"/>
</dbReference>
<dbReference type="PANTHER" id="PTHR42732">
    <property type="entry name" value="BETA-GALACTOSIDASE"/>
    <property type="match status" value="1"/>
</dbReference>
<protein>
    <submittedName>
        <fullName evidence="4">Beta-galactosidase</fullName>
    </submittedName>
</protein>
<dbReference type="InterPro" id="IPR017853">
    <property type="entry name" value="GH"/>
</dbReference>
<dbReference type="GO" id="GO:0005975">
    <property type="term" value="P:carbohydrate metabolic process"/>
    <property type="evidence" value="ECO:0007669"/>
    <property type="project" value="InterPro"/>
</dbReference>
<dbReference type="InterPro" id="IPR006102">
    <property type="entry name" value="Ig-like_GH2"/>
</dbReference>
<dbReference type="InterPro" id="IPR036156">
    <property type="entry name" value="Beta-gal/glucu_dom_sf"/>
</dbReference>
<dbReference type="EMBL" id="PGTN01000318">
    <property type="protein sequence ID" value="PJF46287.1"/>
    <property type="molecule type" value="Genomic_DNA"/>
</dbReference>
<accession>A0A2M8Q8Z5</accession>
<feature type="non-terminal residue" evidence="4">
    <location>
        <position position="1"/>
    </location>
</feature>
<feature type="domain" description="Glycoside hydrolase family 2 catalytic" evidence="3">
    <location>
        <begin position="83"/>
        <end position="232"/>
    </location>
</feature>
<dbReference type="PRINTS" id="PR00132">
    <property type="entry name" value="GLHYDRLASE2"/>
</dbReference>
<feature type="non-terminal residue" evidence="4">
    <location>
        <position position="289"/>
    </location>
</feature>
<gene>
    <name evidence="4" type="ORF">CUN48_14565</name>
</gene>
<sequence>GLKPVLVRSTILDENGAVAAQIETPTRYAAVQHTLLVKDAKLWSVEEPHLYTLFSEVLVDGEVVDTETTPFGIRSIQVDAERGFRLNGEPMKLKGGCIHHDHGPLGAASFDRAEERKVELLKAAGYNAIRCAHNPPAPALLDACDRIGMLVIDESFDAWTLSKTPNDYHLYFNDWWRRDTEAMVKRDRNHPSVVMWSIGNEILEAFGSPVGAELAQRQADFVRSLDNTRPVTSGVMPYFIEFIESGDPGAFFKLPSIPEDPARDAWGKLTAAFVRPLDVVGYNYMPQRY</sequence>
<dbReference type="Pfam" id="PF00703">
    <property type="entry name" value="Glyco_hydro_2"/>
    <property type="match status" value="1"/>
</dbReference>
<dbReference type="GO" id="GO:0004553">
    <property type="term" value="F:hydrolase activity, hydrolyzing O-glycosyl compounds"/>
    <property type="evidence" value="ECO:0007669"/>
    <property type="project" value="InterPro"/>
</dbReference>
<dbReference type="Proteomes" id="UP000230790">
    <property type="component" value="Unassembled WGS sequence"/>
</dbReference>
<proteinExistence type="inferred from homology"/>
<comment type="caution">
    <text evidence="4">The sequence shown here is derived from an EMBL/GenBank/DDBJ whole genome shotgun (WGS) entry which is preliminary data.</text>
</comment>